<evidence type="ECO:0000256" key="1">
    <source>
        <dbReference type="ARBA" id="ARBA00004479"/>
    </source>
</evidence>
<dbReference type="Gene3D" id="1.10.510.10">
    <property type="entry name" value="Transferase(Phosphotransferase) domain 1"/>
    <property type="match status" value="1"/>
</dbReference>
<evidence type="ECO:0000256" key="7">
    <source>
        <dbReference type="ARBA" id="ARBA00022692"/>
    </source>
</evidence>
<feature type="chain" id="PRO_5026905549" description="non-specific serine/threonine protein kinase" evidence="21">
    <location>
        <begin position="35"/>
        <end position="976"/>
    </location>
</feature>
<evidence type="ECO:0000256" key="6">
    <source>
        <dbReference type="ARBA" id="ARBA00022679"/>
    </source>
</evidence>
<dbReference type="FunFam" id="3.30.200.20:FF:000140">
    <property type="entry name" value="Leucine-rich repeat receptor-like protein kinase"/>
    <property type="match status" value="1"/>
</dbReference>
<dbReference type="FunFam" id="2.60.120.430:FF:000002">
    <property type="entry name" value="Leucine-rich repeat receptor-like protein kinase"/>
    <property type="match status" value="1"/>
</dbReference>
<keyword evidence="14 20" id="KW-0472">Membrane</keyword>
<keyword evidence="13 20" id="KW-1133">Transmembrane helix</keyword>
<feature type="region of interest" description="Disordered" evidence="19">
    <location>
        <begin position="926"/>
        <end position="976"/>
    </location>
</feature>
<keyword evidence="6" id="KW-0808">Transferase</keyword>
<dbReference type="Gene3D" id="3.30.200.20">
    <property type="entry name" value="Phosphorylase Kinase, domain 1"/>
    <property type="match status" value="1"/>
</dbReference>
<dbReference type="EMBL" id="CAADRP010001707">
    <property type="protein sequence ID" value="VFU48797.1"/>
    <property type="molecule type" value="Genomic_DNA"/>
</dbReference>
<evidence type="ECO:0000256" key="8">
    <source>
        <dbReference type="ARBA" id="ARBA00022729"/>
    </source>
</evidence>
<keyword evidence="4" id="KW-0597">Phosphoprotein</keyword>
<dbReference type="PANTHER" id="PTHR48006:SF34">
    <property type="entry name" value="OS08G0203700 PROTEIN"/>
    <property type="match status" value="1"/>
</dbReference>
<reference evidence="23" key="1">
    <citation type="submission" date="2019-03" db="EMBL/GenBank/DDBJ databases">
        <authorList>
            <person name="Mank J."/>
            <person name="Almeida P."/>
        </authorList>
    </citation>
    <scope>NUCLEOTIDE SEQUENCE</scope>
    <source>
        <strain evidence="23">78183</strain>
    </source>
</reference>
<gene>
    <name evidence="23" type="ORF">SVIM_LOCUS321165</name>
</gene>
<organism evidence="23">
    <name type="scientific">Salix viminalis</name>
    <name type="common">Common osier</name>
    <name type="synonym">Basket willow</name>
    <dbReference type="NCBI Taxonomy" id="40686"/>
    <lineage>
        <taxon>Eukaryota</taxon>
        <taxon>Viridiplantae</taxon>
        <taxon>Streptophyta</taxon>
        <taxon>Embryophyta</taxon>
        <taxon>Tracheophyta</taxon>
        <taxon>Spermatophyta</taxon>
        <taxon>Magnoliopsida</taxon>
        <taxon>eudicotyledons</taxon>
        <taxon>Gunneridae</taxon>
        <taxon>Pentapetalae</taxon>
        <taxon>rosids</taxon>
        <taxon>fabids</taxon>
        <taxon>Malpighiales</taxon>
        <taxon>Salicaceae</taxon>
        <taxon>Saliceae</taxon>
        <taxon>Salix</taxon>
    </lineage>
</organism>
<feature type="domain" description="Protein kinase" evidence="22">
    <location>
        <begin position="626"/>
        <end position="900"/>
    </location>
</feature>
<keyword evidence="5" id="KW-0433">Leucine-rich repeat</keyword>
<dbReference type="InterPro" id="IPR001611">
    <property type="entry name" value="Leu-rich_rpt"/>
</dbReference>
<evidence type="ECO:0000256" key="10">
    <source>
        <dbReference type="ARBA" id="ARBA00022741"/>
    </source>
</evidence>
<dbReference type="InterPro" id="IPR032675">
    <property type="entry name" value="LRR_dom_sf"/>
</dbReference>
<evidence type="ECO:0000256" key="17">
    <source>
        <dbReference type="ARBA" id="ARBA00047899"/>
    </source>
</evidence>
<dbReference type="SMART" id="SM00220">
    <property type="entry name" value="S_TKc"/>
    <property type="match status" value="1"/>
</dbReference>
<evidence type="ECO:0000256" key="2">
    <source>
        <dbReference type="ARBA" id="ARBA00012513"/>
    </source>
</evidence>
<keyword evidence="12" id="KW-0067">ATP-binding</keyword>
<evidence type="ECO:0000256" key="19">
    <source>
        <dbReference type="SAM" id="MobiDB-lite"/>
    </source>
</evidence>
<evidence type="ECO:0000256" key="3">
    <source>
        <dbReference type="ARBA" id="ARBA00022527"/>
    </source>
</evidence>
<dbReference type="InterPro" id="IPR021720">
    <property type="entry name" value="Malectin_dom"/>
</dbReference>
<comment type="subcellular location">
    <subcellularLocation>
        <location evidence="1">Membrane</location>
        <topology evidence="1">Single-pass type I membrane protein</topology>
    </subcellularLocation>
</comment>
<dbReference type="InterPro" id="IPR000719">
    <property type="entry name" value="Prot_kinase_dom"/>
</dbReference>
<keyword evidence="9" id="KW-0677">Repeat</keyword>
<dbReference type="Pfam" id="PF11721">
    <property type="entry name" value="Malectin"/>
    <property type="match status" value="1"/>
</dbReference>
<evidence type="ECO:0000256" key="21">
    <source>
        <dbReference type="SAM" id="SignalP"/>
    </source>
</evidence>
<comment type="catalytic activity">
    <reaction evidence="17">
        <text>L-threonyl-[protein] + ATP = O-phospho-L-threonyl-[protein] + ADP + H(+)</text>
        <dbReference type="Rhea" id="RHEA:46608"/>
        <dbReference type="Rhea" id="RHEA-COMP:11060"/>
        <dbReference type="Rhea" id="RHEA-COMP:11605"/>
        <dbReference type="ChEBI" id="CHEBI:15378"/>
        <dbReference type="ChEBI" id="CHEBI:30013"/>
        <dbReference type="ChEBI" id="CHEBI:30616"/>
        <dbReference type="ChEBI" id="CHEBI:61977"/>
        <dbReference type="ChEBI" id="CHEBI:456216"/>
        <dbReference type="EC" id="2.7.11.1"/>
    </reaction>
</comment>
<proteinExistence type="predicted"/>
<comment type="catalytic activity">
    <reaction evidence="18">
        <text>L-seryl-[protein] + ATP = O-phospho-L-seryl-[protein] + ADP + H(+)</text>
        <dbReference type="Rhea" id="RHEA:17989"/>
        <dbReference type="Rhea" id="RHEA-COMP:9863"/>
        <dbReference type="Rhea" id="RHEA-COMP:11604"/>
        <dbReference type="ChEBI" id="CHEBI:15378"/>
        <dbReference type="ChEBI" id="CHEBI:29999"/>
        <dbReference type="ChEBI" id="CHEBI:30616"/>
        <dbReference type="ChEBI" id="CHEBI:83421"/>
        <dbReference type="ChEBI" id="CHEBI:456216"/>
        <dbReference type="EC" id="2.7.11.1"/>
    </reaction>
</comment>
<evidence type="ECO:0000256" key="18">
    <source>
        <dbReference type="ARBA" id="ARBA00048679"/>
    </source>
</evidence>
<keyword evidence="7 20" id="KW-0812">Transmembrane</keyword>
<evidence type="ECO:0000256" key="11">
    <source>
        <dbReference type="ARBA" id="ARBA00022777"/>
    </source>
</evidence>
<keyword evidence="3" id="KW-0723">Serine/threonine-protein kinase</keyword>
<dbReference type="AlphaFoldDB" id="A0A6N2M5A5"/>
<sequence length="976" mass="106661">MGGSVKLLNSSGFAIHFCCLHLLVLLSIFHLSTAQNATTDPSEVSALNSLFEQWDTKAVAGLWNLSGDPCSGSAINDTAFEDGANNPAITCVCTYNNSATCHITQLRVYALNKRGEIPEVITALKYLTFLKLDQNYFTGPLPAFIGRMTALKKLSIAHNAFSGTIPKELGNLTELTLLSIGINNFSGTLPPELGNLVKLEELYINSCGLGGEIPSTFANLKRMRVLAASDAAFTGNIPDFIGNWTELTSLRFQGNSFEGPIPSSFSNLTSLASLRISDLSNVSSTLDFIKNLKSLNDLFLGNNSLNGTLPNQKSNTLKTMNLVANSFTFDSSNISVLPRLNCLQRDFPCNRNIPRYANFSIKCGGPMKTTADGTVYEAENSSLSAASFTVVSTEKWAVSNAGLYADRESPSYVENNLKQVTGTNTPELYQTSRTSPGSLRYYGLGLQNGPYTINLLFAETRFAARSSQTWESLAQRVFDIYIQGYRQLKDFDISKEAGGVDRAIKKTFSVNVSENHLEIHLFWAGKGTCCNPVQGYYGPIISALNVVPDFTPNVSGIPSSTRKEKSRTGVIVGVSISVGVVSLILIFAVLYMRMRKDREDEEVLLGVGPRPNTFSYSQLRTATEDFSPSNKLGEGGYGPVYKGMLSDGRAVAVKKLSVASNQGTNQFVTEIATISAVQHRNLVKLYGCCIEGNRRLLVYEYLENKSLDKTLFGKDGTHLDWPTRLNICLGTARGLAYLHEESRPRIVHRDVKASNILLDANLFPKISDFGLAILYDDKKTHISTRVAGTIGYLAPEYAMRGHLTEKADVFGFGVVALEILSGRANSDSSLDDERVYLLEWAWNLHESGQSLQLIDPSVTEFDENEALRVVGVALLCTQASPAMRPTMSRVVAMLAGDIEVSAVTSKPSYLTDWDFKDITGTFTTENTQPSILSESKSKNKSQNHNPNDPASPRGDQMHSALNITEPRLSDLIGDGR</sequence>
<keyword evidence="16" id="KW-0325">Glycoprotein</keyword>
<evidence type="ECO:0000313" key="23">
    <source>
        <dbReference type="EMBL" id="VFU48797.1"/>
    </source>
</evidence>
<dbReference type="FunFam" id="3.80.10.10:FF:000766">
    <property type="entry name" value="Os05g0263100 protein"/>
    <property type="match status" value="1"/>
</dbReference>
<evidence type="ECO:0000259" key="22">
    <source>
        <dbReference type="PROSITE" id="PS50011"/>
    </source>
</evidence>
<evidence type="ECO:0000256" key="14">
    <source>
        <dbReference type="ARBA" id="ARBA00023136"/>
    </source>
</evidence>
<dbReference type="Pfam" id="PF00560">
    <property type="entry name" value="LRR_1"/>
    <property type="match status" value="3"/>
</dbReference>
<keyword evidence="8 21" id="KW-0732">Signal</keyword>
<accession>A0A6N2M5A5</accession>
<dbReference type="Pfam" id="PF07714">
    <property type="entry name" value="PK_Tyr_Ser-Thr"/>
    <property type="match status" value="1"/>
</dbReference>
<dbReference type="Gene3D" id="3.80.10.10">
    <property type="entry name" value="Ribonuclease Inhibitor"/>
    <property type="match status" value="2"/>
</dbReference>
<protein>
    <recommendedName>
        <fullName evidence="2">non-specific serine/threonine protein kinase</fullName>
        <ecNumber evidence="2">2.7.11.1</ecNumber>
    </recommendedName>
</protein>
<keyword evidence="15" id="KW-0675">Receptor</keyword>
<evidence type="ECO:0000256" key="13">
    <source>
        <dbReference type="ARBA" id="ARBA00022989"/>
    </source>
</evidence>
<keyword evidence="11" id="KW-0418">Kinase</keyword>
<dbReference type="InterPro" id="IPR008271">
    <property type="entry name" value="Ser/Thr_kinase_AS"/>
</dbReference>
<dbReference type="FunFam" id="1.10.510.10:FF:000044">
    <property type="entry name" value="Putative LRR receptor-like serine/threonine-protein kinase"/>
    <property type="match status" value="1"/>
</dbReference>
<dbReference type="GO" id="GO:0005524">
    <property type="term" value="F:ATP binding"/>
    <property type="evidence" value="ECO:0007669"/>
    <property type="project" value="UniProtKB-KW"/>
</dbReference>
<feature type="compositionally biased region" description="Polar residues" evidence="19">
    <location>
        <begin position="926"/>
        <end position="948"/>
    </location>
</feature>
<keyword evidence="10" id="KW-0547">Nucleotide-binding</keyword>
<evidence type="ECO:0000256" key="4">
    <source>
        <dbReference type="ARBA" id="ARBA00022553"/>
    </source>
</evidence>
<dbReference type="PROSITE" id="PS50011">
    <property type="entry name" value="PROTEIN_KINASE_DOM"/>
    <property type="match status" value="1"/>
</dbReference>
<evidence type="ECO:0000256" key="20">
    <source>
        <dbReference type="SAM" id="Phobius"/>
    </source>
</evidence>
<name>A0A6N2M5A5_SALVM</name>
<dbReference type="InterPro" id="IPR011009">
    <property type="entry name" value="Kinase-like_dom_sf"/>
</dbReference>
<evidence type="ECO:0000256" key="9">
    <source>
        <dbReference type="ARBA" id="ARBA00022737"/>
    </source>
</evidence>
<dbReference type="SUPFAM" id="SSF52058">
    <property type="entry name" value="L domain-like"/>
    <property type="match status" value="1"/>
</dbReference>
<evidence type="ECO:0000256" key="16">
    <source>
        <dbReference type="ARBA" id="ARBA00023180"/>
    </source>
</evidence>
<dbReference type="EC" id="2.7.11.1" evidence="2"/>
<dbReference type="GO" id="GO:0004674">
    <property type="term" value="F:protein serine/threonine kinase activity"/>
    <property type="evidence" value="ECO:0007669"/>
    <property type="project" value="UniProtKB-KW"/>
</dbReference>
<dbReference type="PANTHER" id="PTHR48006">
    <property type="entry name" value="LEUCINE-RICH REPEAT-CONTAINING PROTEIN DDB_G0281931-RELATED"/>
    <property type="match status" value="1"/>
</dbReference>
<evidence type="ECO:0000256" key="12">
    <source>
        <dbReference type="ARBA" id="ARBA00022840"/>
    </source>
</evidence>
<evidence type="ECO:0000256" key="5">
    <source>
        <dbReference type="ARBA" id="ARBA00022614"/>
    </source>
</evidence>
<dbReference type="CDD" id="cd14066">
    <property type="entry name" value="STKc_IRAK"/>
    <property type="match status" value="1"/>
</dbReference>
<dbReference type="GO" id="GO:0005886">
    <property type="term" value="C:plasma membrane"/>
    <property type="evidence" value="ECO:0007669"/>
    <property type="project" value="TreeGrafter"/>
</dbReference>
<dbReference type="SUPFAM" id="SSF56112">
    <property type="entry name" value="Protein kinase-like (PK-like)"/>
    <property type="match status" value="1"/>
</dbReference>
<dbReference type="InterPro" id="IPR051824">
    <property type="entry name" value="LRR_Rcpt-Like_S/T_Kinase"/>
</dbReference>
<evidence type="ECO:0000256" key="15">
    <source>
        <dbReference type="ARBA" id="ARBA00023170"/>
    </source>
</evidence>
<dbReference type="InterPro" id="IPR001245">
    <property type="entry name" value="Ser-Thr/Tyr_kinase_cat_dom"/>
</dbReference>
<feature type="signal peptide" evidence="21">
    <location>
        <begin position="1"/>
        <end position="34"/>
    </location>
</feature>
<feature type="transmembrane region" description="Helical" evidence="20">
    <location>
        <begin position="570"/>
        <end position="591"/>
    </location>
</feature>
<dbReference type="PROSITE" id="PS00108">
    <property type="entry name" value="PROTEIN_KINASE_ST"/>
    <property type="match status" value="1"/>
</dbReference>
<dbReference type="Gene3D" id="2.60.120.430">
    <property type="entry name" value="Galactose-binding lectin"/>
    <property type="match status" value="1"/>
</dbReference>